<dbReference type="AlphaFoldDB" id="A0AAE1JVM7"/>
<dbReference type="Proteomes" id="UP001293593">
    <property type="component" value="Unassembled WGS sequence"/>
</dbReference>
<sequence length="106" mass="12250">MEASSNPLTLRALFRNSNSHEDSKSKTVSRKANQLLIFLEDMKVLLLNKVYVINVLVDEWMLNFLMALLKDRFLRNERSIGVNQSTSVSESELGLLRQKQIVSRLR</sequence>
<reference evidence="2" key="1">
    <citation type="submission" date="2023-10" db="EMBL/GenBank/DDBJ databases">
        <title>Chromosome-level genome of the transformable northern wattle, Acacia crassicarpa.</title>
        <authorList>
            <person name="Massaro I."/>
            <person name="Sinha N.R."/>
            <person name="Poethig S."/>
            <person name="Leichty A.R."/>
        </authorList>
    </citation>
    <scope>NUCLEOTIDE SEQUENCE</scope>
    <source>
        <strain evidence="2">Acra3RX</strain>
        <tissue evidence="2">Leaf</tissue>
    </source>
</reference>
<evidence type="ECO:0000313" key="3">
    <source>
        <dbReference type="Proteomes" id="UP001293593"/>
    </source>
</evidence>
<gene>
    <name evidence="2" type="ORF">QN277_018951</name>
</gene>
<evidence type="ECO:0000256" key="1">
    <source>
        <dbReference type="SAM" id="MobiDB-lite"/>
    </source>
</evidence>
<feature type="region of interest" description="Disordered" evidence="1">
    <location>
        <begin position="1"/>
        <end position="26"/>
    </location>
</feature>
<evidence type="ECO:0000313" key="2">
    <source>
        <dbReference type="EMBL" id="KAK4275941.1"/>
    </source>
</evidence>
<name>A0AAE1JVM7_9FABA</name>
<dbReference type="EMBL" id="JAWXYG010000004">
    <property type="protein sequence ID" value="KAK4275941.1"/>
    <property type="molecule type" value="Genomic_DNA"/>
</dbReference>
<accession>A0AAE1JVM7</accession>
<comment type="caution">
    <text evidence="2">The sequence shown here is derived from an EMBL/GenBank/DDBJ whole genome shotgun (WGS) entry which is preliminary data.</text>
</comment>
<proteinExistence type="predicted"/>
<organism evidence="2 3">
    <name type="scientific">Acacia crassicarpa</name>
    <name type="common">northern wattle</name>
    <dbReference type="NCBI Taxonomy" id="499986"/>
    <lineage>
        <taxon>Eukaryota</taxon>
        <taxon>Viridiplantae</taxon>
        <taxon>Streptophyta</taxon>
        <taxon>Embryophyta</taxon>
        <taxon>Tracheophyta</taxon>
        <taxon>Spermatophyta</taxon>
        <taxon>Magnoliopsida</taxon>
        <taxon>eudicotyledons</taxon>
        <taxon>Gunneridae</taxon>
        <taxon>Pentapetalae</taxon>
        <taxon>rosids</taxon>
        <taxon>fabids</taxon>
        <taxon>Fabales</taxon>
        <taxon>Fabaceae</taxon>
        <taxon>Caesalpinioideae</taxon>
        <taxon>mimosoid clade</taxon>
        <taxon>Acacieae</taxon>
        <taxon>Acacia</taxon>
    </lineage>
</organism>
<keyword evidence="3" id="KW-1185">Reference proteome</keyword>
<protein>
    <submittedName>
        <fullName evidence="2">Uncharacterized protein</fullName>
    </submittedName>
</protein>